<dbReference type="EC" id="2.7.7.48" evidence="1"/>
<evidence type="ECO:0000256" key="2">
    <source>
        <dbReference type="SAM" id="MobiDB-lite"/>
    </source>
</evidence>
<comment type="similarity">
    <text evidence="1">Belongs to the RdRP family.</text>
</comment>
<dbReference type="OrthoDB" id="10055769at2759"/>
<evidence type="ECO:0000313" key="5">
    <source>
        <dbReference type="Proteomes" id="UP000799302"/>
    </source>
</evidence>
<reference evidence="4" key="1">
    <citation type="journal article" date="2020" name="Stud. Mycol.">
        <title>101 Dothideomycetes genomes: a test case for predicting lifestyles and emergence of pathogens.</title>
        <authorList>
            <person name="Haridas S."/>
            <person name="Albert R."/>
            <person name="Binder M."/>
            <person name="Bloem J."/>
            <person name="Labutti K."/>
            <person name="Salamov A."/>
            <person name="Andreopoulos B."/>
            <person name="Baker S."/>
            <person name="Barry K."/>
            <person name="Bills G."/>
            <person name="Bluhm B."/>
            <person name="Cannon C."/>
            <person name="Castanera R."/>
            <person name="Culley D."/>
            <person name="Daum C."/>
            <person name="Ezra D."/>
            <person name="Gonzalez J."/>
            <person name="Henrissat B."/>
            <person name="Kuo A."/>
            <person name="Liang C."/>
            <person name="Lipzen A."/>
            <person name="Lutzoni F."/>
            <person name="Magnuson J."/>
            <person name="Mondo S."/>
            <person name="Nolan M."/>
            <person name="Ohm R."/>
            <person name="Pangilinan J."/>
            <person name="Park H.-J."/>
            <person name="Ramirez L."/>
            <person name="Alfaro M."/>
            <person name="Sun H."/>
            <person name="Tritt A."/>
            <person name="Yoshinaga Y."/>
            <person name="Zwiers L.-H."/>
            <person name="Turgeon B."/>
            <person name="Goodwin S."/>
            <person name="Spatafora J."/>
            <person name="Crous P."/>
            <person name="Grigoriev I."/>
        </authorList>
    </citation>
    <scope>NUCLEOTIDE SEQUENCE</scope>
    <source>
        <strain evidence="4">CBS 115976</strain>
    </source>
</reference>
<evidence type="ECO:0000256" key="1">
    <source>
        <dbReference type="RuleBase" id="RU363098"/>
    </source>
</evidence>
<feature type="domain" description="RDRP core" evidence="3">
    <location>
        <begin position="461"/>
        <end position="1140"/>
    </location>
</feature>
<feature type="compositionally biased region" description="Polar residues" evidence="2">
    <location>
        <begin position="256"/>
        <end position="267"/>
    </location>
</feature>
<feature type="region of interest" description="Disordered" evidence="2">
    <location>
        <begin position="241"/>
        <end position="267"/>
    </location>
</feature>
<accession>A0A6A6U2J9</accession>
<gene>
    <name evidence="4" type="ORF">BT63DRAFT_62686</name>
</gene>
<keyword evidence="1" id="KW-0808">Transferase</keyword>
<keyword evidence="1" id="KW-0696">RNA-directed RNA polymerase</keyword>
<evidence type="ECO:0000259" key="3">
    <source>
        <dbReference type="Pfam" id="PF05183"/>
    </source>
</evidence>
<feature type="region of interest" description="Disordered" evidence="2">
    <location>
        <begin position="322"/>
        <end position="348"/>
    </location>
</feature>
<comment type="catalytic activity">
    <reaction evidence="1">
        <text>RNA(n) + a ribonucleoside 5'-triphosphate = RNA(n+1) + diphosphate</text>
        <dbReference type="Rhea" id="RHEA:21248"/>
        <dbReference type="Rhea" id="RHEA-COMP:14527"/>
        <dbReference type="Rhea" id="RHEA-COMP:17342"/>
        <dbReference type="ChEBI" id="CHEBI:33019"/>
        <dbReference type="ChEBI" id="CHEBI:61557"/>
        <dbReference type="ChEBI" id="CHEBI:140395"/>
        <dbReference type="EC" id="2.7.7.48"/>
    </reaction>
</comment>
<feature type="compositionally biased region" description="Polar residues" evidence="2">
    <location>
        <begin position="209"/>
        <end position="226"/>
    </location>
</feature>
<keyword evidence="1" id="KW-0694">RNA-binding</keyword>
<dbReference type="Proteomes" id="UP000799302">
    <property type="component" value="Unassembled WGS sequence"/>
</dbReference>
<dbReference type="PANTHER" id="PTHR23079:SF55">
    <property type="entry name" value="RNA-DIRECTED RNA POLYMERASE"/>
    <property type="match status" value="1"/>
</dbReference>
<sequence length="1356" mass="153674">MSFARPNPSANTPPSSPSKSHDEINKWLGNICQTYRLPFVPRDRGWSPNKVDSSGNDEEQCWKRVQFLYFQKRAALDNVELQCRNTPPNSIQQLALILKEEVRLQAPSTPSFQRSASSILQEQAVLSSFQGKLDQSKAAQPIERPRTPTEDSGDEFNTPPESPSRSVNSRPRSHKRSSDASHQDDGEQTKARKSLRTSRSSRSSRKSDTAQISFGSTMPSTSIPLLSFQSTNSGLRLSNRSFETDITDPDPEPAENHSSSFSMTTSDGKAFQTLGYSKSRNSETNSSQRYTVDSETGRGLIAAVESFELTNQGLQQAGDSFEQVLQSSSPRRPDRIREQPGPPENYKIRNFPSDGLFLDGPESANQLPFFAQFECARVAAQADKDIDDIIKSVPLPVEYDAFWQAVRKAAGPSHFPCPRSSKKAWDVASASASNPPAQQEMGLSLSARVHPNVAGATLFSLTPDPLTIEKHSRLQRKFGGDRFLYVYFPDLKRIPELKGEPAIKEQFRRRYLEWLLIEQLWLGRKWRAIHLERVKNGKLKGGKKKDEYSFRVILFATEGLGLQSITLGECINWFVSLHNPQNLALPYCKLYSRLDLGFSRTSVACQFAFNEVQFVGDMKSNHDPEPFDYNDPKFSWSQKGFKEEVMNDGCSLISLGACQEIWKNHSGMMPSVFQARINGAKGVWIRSASPATARGEDQSHWIQITDSQKKFFHHEEDATADFFDPVRWTFDVVQSSNKPTTSNLHRDFIPILIDRGVPYDNIQALIINVLDEERDGIIQAFQDPCVLRCWLQQHLPSNNSDSRDGSLPSGPVAKANMLLEAGFDPKKLRFLAQELYQPIWWHFNKIMKSLSIPLARSTMVMGIADPYRVLKPGEIYLSFSHGFEDADNERILSLMGRDVLVARHPALRPSDIQKVRAVPRMDLDFPHNTVVFSSNGSVPLASKLQGGDYDGDTFWICWEPSLVENFLNSPAPVSLPEPESFGIVVDRRKVSDIMIDLRDPGSAGVDPLLRDAFDFRLNEDILGLVTNYHERLAYRTSLRDPGVELLADLHDHLIDSAKSGFKYSKSAFEKWKTSKRIVANHSLPDPEYKKYYEAWERSEAKKLKWKFEEQWESNAKSNPSPQKHYPRMANPTHVLDRLFFLVVDPHIEETIRLINDECAAHNTPDEHLAGIYHKQLRSDHAEIKEEMKHLKQNLFLIFDAWKLATKERKAAENKSGSFAERSGKTFTRQAEQFCARFHDLQPVNRTHETIAGWKTDGIGHSYSTWTLLKASALSEVFHKDHLFVWHLAGDVLCDIKARYILGSRLMVESMRNIMKPRIKLVSTDQVAPATMFEDNNNDDSNESDDGCTDFYTVPEH</sequence>
<dbReference type="GO" id="GO:0031380">
    <property type="term" value="C:nuclear RNA-directed RNA polymerase complex"/>
    <property type="evidence" value="ECO:0007669"/>
    <property type="project" value="TreeGrafter"/>
</dbReference>
<name>A0A6A6U2J9_9PEZI</name>
<dbReference type="GO" id="GO:0003723">
    <property type="term" value="F:RNA binding"/>
    <property type="evidence" value="ECO:0007669"/>
    <property type="project" value="UniProtKB-KW"/>
</dbReference>
<evidence type="ECO:0000313" key="4">
    <source>
        <dbReference type="EMBL" id="KAF2665358.1"/>
    </source>
</evidence>
<feature type="region of interest" description="Disordered" evidence="2">
    <location>
        <begin position="131"/>
        <end position="226"/>
    </location>
</feature>
<dbReference type="InterPro" id="IPR057596">
    <property type="entry name" value="RDRP_core"/>
</dbReference>
<dbReference type="Pfam" id="PF05183">
    <property type="entry name" value="RdRP"/>
    <property type="match status" value="1"/>
</dbReference>
<dbReference type="GO" id="GO:0030422">
    <property type="term" value="P:siRNA processing"/>
    <property type="evidence" value="ECO:0007669"/>
    <property type="project" value="TreeGrafter"/>
</dbReference>
<feature type="compositionally biased region" description="Basic and acidic residues" evidence="2">
    <location>
        <begin position="176"/>
        <end position="190"/>
    </location>
</feature>
<proteinExistence type="inferred from homology"/>
<keyword evidence="5" id="KW-1185">Reference proteome</keyword>
<protein>
    <recommendedName>
        <fullName evidence="1">RNA-dependent RNA polymerase</fullName>
        <ecNumber evidence="1">2.7.7.48</ecNumber>
    </recommendedName>
</protein>
<dbReference type="GO" id="GO:0003968">
    <property type="term" value="F:RNA-directed RNA polymerase activity"/>
    <property type="evidence" value="ECO:0007669"/>
    <property type="project" value="UniProtKB-KW"/>
</dbReference>
<feature type="region of interest" description="Disordered" evidence="2">
    <location>
        <begin position="1"/>
        <end position="23"/>
    </location>
</feature>
<organism evidence="4 5">
    <name type="scientific">Microthyrium microscopicum</name>
    <dbReference type="NCBI Taxonomy" id="703497"/>
    <lineage>
        <taxon>Eukaryota</taxon>
        <taxon>Fungi</taxon>
        <taxon>Dikarya</taxon>
        <taxon>Ascomycota</taxon>
        <taxon>Pezizomycotina</taxon>
        <taxon>Dothideomycetes</taxon>
        <taxon>Dothideomycetes incertae sedis</taxon>
        <taxon>Microthyriales</taxon>
        <taxon>Microthyriaceae</taxon>
        <taxon>Microthyrium</taxon>
    </lineage>
</organism>
<keyword evidence="1" id="KW-0548">Nucleotidyltransferase</keyword>
<dbReference type="PANTHER" id="PTHR23079">
    <property type="entry name" value="RNA-DEPENDENT RNA POLYMERASE"/>
    <property type="match status" value="1"/>
</dbReference>
<feature type="compositionally biased region" description="Low complexity" evidence="2">
    <location>
        <begin position="1"/>
        <end position="13"/>
    </location>
</feature>
<dbReference type="InterPro" id="IPR007855">
    <property type="entry name" value="RDRP"/>
</dbReference>
<dbReference type="EMBL" id="MU004240">
    <property type="protein sequence ID" value="KAF2665358.1"/>
    <property type="molecule type" value="Genomic_DNA"/>
</dbReference>